<evidence type="ECO:0000256" key="4">
    <source>
        <dbReference type="ARBA" id="ARBA00022692"/>
    </source>
</evidence>
<dbReference type="Proteomes" id="UP000663555">
    <property type="component" value="Chromosome"/>
</dbReference>
<protein>
    <submittedName>
        <fullName evidence="8">Oligosaccharide flippase family protein</fullName>
    </submittedName>
</protein>
<dbReference type="PANTHER" id="PTHR30250">
    <property type="entry name" value="PST FAMILY PREDICTED COLANIC ACID TRANSPORTER"/>
    <property type="match status" value="1"/>
</dbReference>
<feature type="transmembrane region" description="Helical" evidence="7">
    <location>
        <begin position="317"/>
        <end position="338"/>
    </location>
</feature>
<keyword evidence="6 7" id="KW-0472">Membrane</keyword>
<feature type="transmembrane region" description="Helical" evidence="7">
    <location>
        <begin position="350"/>
        <end position="370"/>
    </location>
</feature>
<feature type="transmembrane region" description="Helical" evidence="7">
    <location>
        <begin position="291"/>
        <end position="311"/>
    </location>
</feature>
<evidence type="ECO:0000256" key="5">
    <source>
        <dbReference type="ARBA" id="ARBA00022989"/>
    </source>
</evidence>
<evidence type="ECO:0000313" key="8">
    <source>
        <dbReference type="EMBL" id="QSP93525.1"/>
    </source>
</evidence>
<dbReference type="Pfam" id="PF13440">
    <property type="entry name" value="Polysacc_synt_3"/>
    <property type="match status" value="1"/>
</dbReference>
<evidence type="ECO:0000256" key="6">
    <source>
        <dbReference type="ARBA" id="ARBA00023136"/>
    </source>
</evidence>
<gene>
    <name evidence="8" type="ORF">LPB19_09845</name>
</gene>
<feature type="transmembrane region" description="Helical" evidence="7">
    <location>
        <begin position="76"/>
        <end position="96"/>
    </location>
</feature>
<sequence length="485" mass="53799">MSGIRKALLHANLMHYSLRFIGLISTMVISRLLTPSEVGTFAIASASAFMLNEFKLLGANAWLIREKNLSSDKIGQALALTILVSWAIGLGMFGFAQKLSEYFNIGALEQLFKILSIGFFLAPYISIPMALLSRNYEYKQQMIITVSGNIAGLFIVVILIKNGFSYYSLAWGYSASMIIQFMLVRFYIPEDFTPIPNFKGISTVARFGIINSLSGMMMRASTSISDIIIGKLGTTYQVGIFSRGLGFVDFVTSTLVNGLSSVALPYLSAEKRAGGDIGDAYIRASTLTGALVWPVLAVISIASLPAIRLFFGDQWDFAATLSSALAIWAMLKTPHWFANQLLIASGKEGMMLLKESCLFVLLGFGIATLHERGLIYIAYVFIFIGFLDFTLSSIILKITNNILFWKFVGSWWKNIILTTVCSIATLVIGTFIQLDDTQAWKPIICITLLVPFIWLATLHLIKHHLYNELFTLFNGILPLPRRRNL</sequence>
<keyword evidence="3" id="KW-1003">Cell membrane</keyword>
<evidence type="ECO:0000256" key="3">
    <source>
        <dbReference type="ARBA" id="ARBA00022475"/>
    </source>
</evidence>
<comment type="subcellular location">
    <subcellularLocation>
        <location evidence="1">Cell membrane</location>
        <topology evidence="1">Multi-pass membrane protein</topology>
    </subcellularLocation>
</comment>
<feature type="transmembrane region" description="Helical" evidence="7">
    <location>
        <begin position="7"/>
        <end position="29"/>
    </location>
</feature>
<proteinExistence type="inferred from homology"/>
<organism evidence="8 9">
    <name type="scientific">Marinobacter salinisoli</name>
    <dbReference type="NCBI Taxonomy" id="2769486"/>
    <lineage>
        <taxon>Bacteria</taxon>
        <taxon>Pseudomonadati</taxon>
        <taxon>Pseudomonadota</taxon>
        <taxon>Gammaproteobacteria</taxon>
        <taxon>Pseudomonadales</taxon>
        <taxon>Marinobacteraceae</taxon>
        <taxon>Marinobacter</taxon>
    </lineage>
</organism>
<keyword evidence="4 7" id="KW-0812">Transmembrane</keyword>
<evidence type="ECO:0000256" key="1">
    <source>
        <dbReference type="ARBA" id="ARBA00004651"/>
    </source>
</evidence>
<accession>A0ABX7MMS2</accession>
<dbReference type="RefSeq" id="WP_206642748.1">
    <property type="nucleotide sequence ID" value="NZ_CP071247.1"/>
</dbReference>
<feature type="transmembrane region" description="Helical" evidence="7">
    <location>
        <begin position="376"/>
        <end position="399"/>
    </location>
</feature>
<keyword evidence="9" id="KW-1185">Reference proteome</keyword>
<reference evidence="8 9" key="1">
    <citation type="submission" date="2021-03" db="EMBL/GenBank/DDBJ databases">
        <title>Genome sequencing of Marinobacter sp. LPB0319.</title>
        <authorList>
            <person name="Kim J."/>
        </authorList>
    </citation>
    <scope>NUCLEOTIDE SEQUENCE [LARGE SCALE GENOMIC DNA]</scope>
    <source>
        <strain evidence="8 9">LPB0319</strain>
    </source>
</reference>
<name>A0ABX7MMS2_9GAMM</name>
<dbReference type="PANTHER" id="PTHR30250:SF10">
    <property type="entry name" value="LIPOPOLYSACCHARIDE BIOSYNTHESIS PROTEIN WZXC"/>
    <property type="match status" value="1"/>
</dbReference>
<evidence type="ECO:0000256" key="2">
    <source>
        <dbReference type="ARBA" id="ARBA00007430"/>
    </source>
</evidence>
<evidence type="ECO:0000256" key="7">
    <source>
        <dbReference type="SAM" id="Phobius"/>
    </source>
</evidence>
<feature type="transmembrane region" description="Helical" evidence="7">
    <location>
        <begin position="440"/>
        <end position="461"/>
    </location>
</feature>
<keyword evidence="5 7" id="KW-1133">Transmembrane helix</keyword>
<feature type="transmembrane region" description="Helical" evidence="7">
    <location>
        <begin position="166"/>
        <end position="188"/>
    </location>
</feature>
<dbReference type="InterPro" id="IPR050833">
    <property type="entry name" value="Poly_Biosynth_Transport"/>
</dbReference>
<comment type="similarity">
    <text evidence="2">Belongs to the polysaccharide synthase family.</text>
</comment>
<feature type="transmembrane region" description="Helical" evidence="7">
    <location>
        <begin position="41"/>
        <end position="64"/>
    </location>
</feature>
<feature type="transmembrane region" description="Helical" evidence="7">
    <location>
        <begin position="411"/>
        <end position="434"/>
    </location>
</feature>
<evidence type="ECO:0000313" key="9">
    <source>
        <dbReference type="Proteomes" id="UP000663555"/>
    </source>
</evidence>
<feature type="transmembrane region" description="Helical" evidence="7">
    <location>
        <begin position="143"/>
        <end position="160"/>
    </location>
</feature>
<feature type="transmembrane region" description="Helical" evidence="7">
    <location>
        <begin position="111"/>
        <end position="131"/>
    </location>
</feature>
<dbReference type="EMBL" id="CP071247">
    <property type="protein sequence ID" value="QSP93525.1"/>
    <property type="molecule type" value="Genomic_DNA"/>
</dbReference>